<evidence type="ECO:0000256" key="3">
    <source>
        <dbReference type="ARBA" id="ARBA00022840"/>
    </source>
</evidence>
<dbReference type="Proteomes" id="UP000007161">
    <property type="component" value="Chromosome"/>
</dbReference>
<dbReference type="EMBL" id="CP003257">
    <property type="protein sequence ID" value="AEX84945.1"/>
    <property type="molecule type" value="Genomic_DNA"/>
</dbReference>
<dbReference type="STRING" id="443254.Marpi_0503"/>
<dbReference type="eggNOG" id="COG1136">
    <property type="taxonomic scope" value="Bacteria"/>
</dbReference>
<keyword evidence="1" id="KW-0813">Transport</keyword>
<dbReference type="SUPFAM" id="SSF52540">
    <property type="entry name" value="P-loop containing nucleoside triphosphate hydrolases"/>
    <property type="match status" value="1"/>
</dbReference>
<organism evidence="5 6">
    <name type="scientific">Marinitoga piezophila (strain DSM 14283 / JCM 11233 / KA3)</name>
    <dbReference type="NCBI Taxonomy" id="443254"/>
    <lineage>
        <taxon>Bacteria</taxon>
        <taxon>Thermotogati</taxon>
        <taxon>Thermotogota</taxon>
        <taxon>Thermotogae</taxon>
        <taxon>Petrotogales</taxon>
        <taxon>Petrotogaceae</taxon>
        <taxon>Marinitoga</taxon>
    </lineage>
</organism>
<dbReference type="AlphaFoldDB" id="H2J587"/>
<dbReference type="RefSeq" id="WP_014296017.1">
    <property type="nucleotide sequence ID" value="NC_016751.1"/>
</dbReference>
<evidence type="ECO:0000313" key="5">
    <source>
        <dbReference type="EMBL" id="AEX84945.1"/>
    </source>
</evidence>
<keyword evidence="2" id="KW-0547">Nucleotide-binding</keyword>
<dbReference type="GO" id="GO:0022857">
    <property type="term" value="F:transmembrane transporter activity"/>
    <property type="evidence" value="ECO:0007669"/>
    <property type="project" value="TreeGrafter"/>
</dbReference>
<dbReference type="GO" id="GO:0005524">
    <property type="term" value="F:ATP binding"/>
    <property type="evidence" value="ECO:0007669"/>
    <property type="project" value="UniProtKB-KW"/>
</dbReference>
<dbReference type="Pfam" id="PF00005">
    <property type="entry name" value="ABC_tran"/>
    <property type="match status" value="1"/>
</dbReference>
<dbReference type="SMART" id="SM00382">
    <property type="entry name" value="AAA"/>
    <property type="match status" value="1"/>
</dbReference>
<keyword evidence="3" id="KW-0067">ATP-binding</keyword>
<dbReference type="PROSITE" id="PS00211">
    <property type="entry name" value="ABC_TRANSPORTER_1"/>
    <property type="match status" value="1"/>
</dbReference>
<evidence type="ECO:0000256" key="1">
    <source>
        <dbReference type="ARBA" id="ARBA00022448"/>
    </source>
</evidence>
<feature type="domain" description="ABC transporter" evidence="4">
    <location>
        <begin position="6"/>
        <end position="211"/>
    </location>
</feature>
<dbReference type="Gene3D" id="3.40.50.300">
    <property type="entry name" value="P-loop containing nucleotide triphosphate hydrolases"/>
    <property type="match status" value="1"/>
</dbReference>
<dbReference type="InterPro" id="IPR003439">
    <property type="entry name" value="ABC_transporter-like_ATP-bd"/>
</dbReference>
<evidence type="ECO:0000256" key="2">
    <source>
        <dbReference type="ARBA" id="ARBA00022741"/>
    </source>
</evidence>
<dbReference type="InterPro" id="IPR017871">
    <property type="entry name" value="ABC_transporter-like_CS"/>
</dbReference>
<accession>H2J587</accession>
<reference evidence="6" key="2">
    <citation type="submission" date="2012-01" db="EMBL/GenBank/DDBJ databases">
        <title>Complete sequence of chromosome of Marinitoga piezophila KA3.</title>
        <authorList>
            <person name="Lucas S."/>
            <person name="Han J."/>
            <person name="Lapidus A."/>
            <person name="Cheng J.-F."/>
            <person name="Goodwin L."/>
            <person name="Pitluck S."/>
            <person name="Peters L."/>
            <person name="Mikhailova N."/>
            <person name="Teshima H."/>
            <person name="Detter J.C."/>
            <person name="Han C."/>
            <person name="Tapia R."/>
            <person name="Land M."/>
            <person name="Hauser L."/>
            <person name="Kyrpides N."/>
            <person name="Ivanova N."/>
            <person name="Pagani I."/>
            <person name="Jebbar M."/>
            <person name="Vannier P."/>
            <person name="Oger P."/>
            <person name="Cario A."/>
            <person name="Bartlett D."/>
            <person name="Noll K.M."/>
            <person name="Woyke T."/>
        </authorList>
    </citation>
    <scope>NUCLEOTIDE SEQUENCE [LARGE SCALE GENOMIC DNA]</scope>
    <source>
        <strain evidence="6">DSM 14283 / JCM 11233 / KA3</strain>
    </source>
</reference>
<dbReference type="PANTHER" id="PTHR24220:SF86">
    <property type="entry name" value="ABC TRANSPORTER ABCH.1"/>
    <property type="match status" value="1"/>
</dbReference>
<dbReference type="KEGG" id="mpz:Marpi_0503"/>
<dbReference type="InterPro" id="IPR027417">
    <property type="entry name" value="P-loop_NTPase"/>
</dbReference>
<dbReference type="PANTHER" id="PTHR24220">
    <property type="entry name" value="IMPORT ATP-BINDING PROTEIN"/>
    <property type="match status" value="1"/>
</dbReference>
<dbReference type="OrthoDB" id="9802264at2"/>
<dbReference type="GO" id="GO:0016887">
    <property type="term" value="F:ATP hydrolysis activity"/>
    <property type="evidence" value="ECO:0007669"/>
    <property type="project" value="InterPro"/>
</dbReference>
<proteinExistence type="predicted"/>
<evidence type="ECO:0000313" key="6">
    <source>
        <dbReference type="Proteomes" id="UP000007161"/>
    </source>
</evidence>
<dbReference type="InterPro" id="IPR015854">
    <property type="entry name" value="ABC_transpr_LolD-like"/>
</dbReference>
<protein>
    <submittedName>
        <fullName evidence="5">ABC-type antimicrobial peptide transport system, ATPase component</fullName>
    </submittedName>
</protein>
<reference evidence="5 6" key="1">
    <citation type="journal article" date="2012" name="J. Bacteriol.">
        <title>Complete Genome Sequence of the Thermophilic, Piezophilic, Heterotrophic Bacterium Marinitoga piezophila KA3.</title>
        <authorList>
            <person name="Lucas S."/>
            <person name="Han J."/>
            <person name="Lapidus A."/>
            <person name="Cheng J.F."/>
            <person name="Goodwin L.A."/>
            <person name="Pitluck S."/>
            <person name="Peters L."/>
            <person name="Mikhailova N."/>
            <person name="Teshima H."/>
            <person name="Detter J.C."/>
            <person name="Han C."/>
            <person name="Tapia R."/>
            <person name="Land M."/>
            <person name="Hauser L."/>
            <person name="Kyrpides N.C."/>
            <person name="Ivanova N."/>
            <person name="Pagani I."/>
            <person name="Vannier P."/>
            <person name="Oger P."/>
            <person name="Bartlett D.H."/>
            <person name="Noll K.M."/>
            <person name="Woyke T."/>
            <person name="Jebbar M."/>
        </authorList>
    </citation>
    <scope>NUCLEOTIDE SEQUENCE [LARGE SCALE GENOMIC DNA]</scope>
    <source>
        <strain evidence="6">DSM 14283 / JCM 11233 / KA3</strain>
    </source>
</reference>
<dbReference type="CDD" id="cd03255">
    <property type="entry name" value="ABC_MJ0796_LolCDE_FtsE"/>
    <property type="match status" value="1"/>
</dbReference>
<dbReference type="GO" id="GO:0005886">
    <property type="term" value="C:plasma membrane"/>
    <property type="evidence" value="ECO:0007669"/>
    <property type="project" value="TreeGrafter"/>
</dbReference>
<keyword evidence="6" id="KW-1185">Reference proteome</keyword>
<dbReference type="PROSITE" id="PS50893">
    <property type="entry name" value="ABC_TRANSPORTER_2"/>
    <property type="match status" value="1"/>
</dbReference>
<sequence>MVNNIIEIKNISYSYDGNHNVLENINFSIPENSYFGIYGHSGSGKSTLLFLIGNLLKIQTGTIEYNFEFHKKKIGFVFQFFNLINELTIFENARLAQLIRVKKENKNEIMDYANLLGIESIINKYPHEISGGEQQRASILRAIVGDTKIILADEPTGSLDLKNKEIVFNLFKELKNIGKTIVVVSHESKLLQYCDYSIKLENGKIKETGGI</sequence>
<evidence type="ECO:0000259" key="4">
    <source>
        <dbReference type="PROSITE" id="PS50893"/>
    </source>
</evidence>
<dbReference type="InterPro" id="IPR017911">
    <property type="entry name" value="MacB-like_ATP-bd"/>
</dbReference>
<dbReference type="HOGENOM" id="CLU_000604_1_22_0"/>
<gene>
    <name evidence="5" type="ordered locus">Marpi_0503</name>
</gene>
<name>H2J587_MARPK</name>
<dbReference type="InterPro" id="IPR003593">
    <property type="entry name" value="AAA+_ATPase"/>
</dbReference>